<dbReference type="GeneID" id="43654673"/>
<dbReference type="CDD" id="cd12148">
    <property type="entry name" value="fungal_TF_MHR"/>
    <property type="match status" value="1"/>
</dbReference>
<sequence length="629" mass="69783">MDKQRRVRKRVPRALADASSKRCARCRRQKVKCNGSFPCSRCTRRQVECQGDPRSGAISAEQPSAHRHAASCSRQGNPRLPVELGLPEAFSPGESPAPPLTNPLAIDCSSYSLDTNGRPVHLGTSSTWSFGRRVLRMTYEAAMHAPLPSENLLFDGTCYDLGWDEKRHPSSQVDLEVVALPSPDYAHPSGLWYIHYLLILAFGKAFVVQTSRGRKPPGADLFRLAMSLLPPAHMFVADAIHMVQILCCAALYLQCLDFRGPAYRIIGQALRLALQGGLHTEMHGQDVSDAHAQRSHRVWWTVYILDRQMSSLMGVPMAISDDAINAPLPTFPGEPRKSMTLEIQIKLSRVLARIVENTAVYGADGRLDKQFLSSTKDALKNIAGVADHLNGSFALPNNAVMRGISRVSASLHLMQHQCIVLTTRPLLYNLFESRIGGSDPSLIRTARSGSVRNLLLICIDSAQQMLTILASLQSQDILEGFLRFDLDATFAAHLTLLMAPTIDPTLIKNQSIWLKRCYSVLEYIISCGNMVAVQVKSELRHLEDILSRWPMDDEFNQGEAPQQQSSRSSLPPEGPSPKSALPQPMIVQNNFQPLEDTLQMEGLWWQEGLSSEYLINFANSIDLDSLDIL</sequence>
<protein>
    <submittedName>
        <fullName evidence="8">Fungal-specific transcription factor domain-containing protein</fullName>
    </submittedName>
</protein>
<dbReference type="Pfam" id="PF04082">
    <property type="entry name" value="Fungal_trans"/>
    <property type="match status" value="1"/>
</dbReference>
<accession>A0A5N7A818</accession>
<dbReference type="GO" id="GO:0000981">
    <property type="term" value="F:DNA-binding transcription factor activity, RNA polymerase II-specific"/>
    <property type="evidence" value="ECO:0007669"/>
    <property type="project" value="InterPro"/>
</dbReference>
<dbReference type="Gene3D" id="4.10.240.10">
    <property type="entry name" value="Zn(2)-C6 fungal-type DNA-binding domain"/>
    <property type="match status" value="1"/>
</dbReference>
<dbReference type="GO" id="GO:0006351">
    <property type="term" value="P:DNA-templated transcription"/>
    <property type="evidence" value="ECO:0007669"/>
    <property type="project" value="InterPro"/>
</dbReference>
<evidence type="ECO:0000313" key="9">
    <source>
        <dbReference type="Proteomes" id="UP000326268"/>
    </source>
</evidence>
<keyword evidence="5" id="KW-0539">Nucleus</keyword>
<dbReference type="CDD" id="cd00067">
    <property type="entry name" value="GAL4"/>
    <property type="match status" value="1"/>
</dbReference>
<reference evidence="8 9" key="1">
    <citation type="submission" date="2019-04" db="EMBL/GenBank/DDBJ databases">
        <title>Friends and foes A comparative genomics studyof 23 Aspergillus species from section Flavi.</title>
        <authorList>
            <consortium name="DOE Joint Genome Institute"/>
            <person name="Kjaerbolling I."/>
            <person name="Vesth T."/>
            <person name="Frisvad J.C."/>
            <person name="Nybo J.L."/>
            <person name="Theobald S."/>
            <person name="Kildgaard S."/>
            <person name="Isbrandt T."/>
            <person name="Kuo A."/>
            <person name="Sato A."/>
            <person name="Lyhne E.K."/>
            <person name="Kogle M.E."/>
            <person name="Wiebenga A."/>
            <person name="Kun R.S."/>
            <person name="Lubbers R.J."/>
            <person name="Makela M.R."/>
            <person name="Barry K."/>
            <person name="Chovatia M."/>
            <person name="Clum A."/>
            <person name="Daum C."/>
            <person name="Haridas S."/>
            <person name="He G."/>
            <person name="LaButti K."/>
            <person name="Lipzen A."/>
            <person name="Mondo S."/>
            <person name="Riley R."/>
            <person name="Salamov A."/>
            <person name="Simmons B.A."/>
            <person name="Magnuson J.K."/>
            <person name="Henrissat B."/>
            <person name="Mortensen U.H."/>
            <person name="Larsen T.O."/>
            <person name="Devries R.P."/>
            <person name="Grigoriev I.V."/>
            <person name="Machida M."/>
            <person name="Baker S.E."/>
            <person name="Andersen M.R."/>
        </authorList>
    </citation>
    <scope>NUCLEOTIDE SEQUENCE [LARGE SCALE GENOMIC DNA]</scope>
    <source>
        <strain evidence="8 9">CBS 763.97</strain>
    </source>
</reference>
<evidence type="ECO:0000256" key="1">
    <source>
        <dbReference type="ARBA" id="ARBA00022723"/>
    </source>
</evidence>
<evidence type="ECO:0000256" key="2">
    <source>
        <dbReference type="ARBA" id="ARBA00023015"/>
    </source>
</evidence>
<dbReference type="PANTHER" id="PTHR46910:SF32">
    <property type="entry name" value="TRANSCRIPTION FACTOR DOMAIN-CONTAINING PROTEIN-RELATED"/>
    <property type="match status" value="1"/>
</dbReference>
<evidence type="ECO:0000259" key="7">
    <source>
        <dbReference type="PROSITE" id="PS50048"/>
    </source>
</evidence>
<feature type="region of interest" description="Disordered" evidence="6">
    <location>
        <begin position="553"/>
        <end position="583"/>
    </location>
</feature>
<evidence type="ECO:0000256" key="4">
    <source>
        <dbReference type="ARBA" id="ARBA00023163"/>
    </source>
</evidence>
<dbReference type="AlphaFoldDB" id="A0A5N7A818"/>
<keyword evidence="3" id="KW-0238">DNA-binding</keyword>
<evidence type="ECO:0000256" key="3">
    <source>
        <dbReference type="ARBA" id="ARBA00023125"/>
    </source>
</evidence>
<dbReference type="SMART" id="SM00066">
    <property type="entry name" value="GAL4"/>
    <property type="match status" value="1"/>
</dbReference>
<keyword evidence="2" id="KW-0805">Transcription regulation</keyword>
<dbReference type="GO" id="GO:0008270">
    <property type="term" value="F:zinc ion binding"/>
    <property type="evidence" value="ECO:0007669"/>
    <property type="project" value="InterPro"/>
</dbReference>
<dbReference type="InterPro" id="IPR036864">
    <property type="entry name" value="Zn2-C6_fun-type_DNA-bd_sf"/>
</dbReference>
<proteinExistence type="predicted"/>
<feature type="domain" description="Zn(2)-C6 fungal-type" evidence="7">
    <location>
        <begin position="22"/>
        <end position="49"/>
    </location>
</feature>
<dbReference type="OrthoDB" id="3548654at2759"/>
<organism evidence="8 9">
    <name type="scientific">Aspergillus caelatus</name>
    <dbReference type="NCBI Taxonomy" id="61420"/>
    <lineage>
        <taxon>Eukaryota</taxon>
        <taxon>Fungi</taxon>
        <taxon>Dikarya</taxon>
        <taxon>Ascomycota</taxon>
        <taxon>Pezizomycotina</taxon>
        <taxon>Eurotiomycetes</taxon>
        <taxon>Eurotiomycetidae</taxon>
        <taxon>Eurotiales</taxon>
        <taxon>Aspergillaceae</taxon>
        <taxon>Aspergillus</taxon>
        <taxon>Aspergillus subgen. Circumdati</taxon>
    </lineage>
</organism>
<gene>
    <name evidence="8" type="ORF">BDV27DRAFT_144212</name>
</gene>
<evidence type="ECO:0000256" key="5">
    <source>
        <dbReference type="ARBA" id="ARBA00023242"/>
    </source>
</evidence>
<dbReference type="SMART" id="SM00906">
    <property type="entry name" value="Fungal_trans"/>
    <property type="match status" value="1"/>
</dbReference>
<evidence type="ECO:0000313" key="8">
    <source>
        <dbReference type="EMBL" id="KAE8365753.1"/>
    </source>
</evidence>
<dbReference type="InterPro" id="IPR001138">
    <property type="entry name" value="Zn2Cys6_DnaBD"/>
</dbReference>
<feature type="compositionally biased region" description="Low complexity" evidence="6">
    <location>
        <begin position="561"/>
        <end position="571"/>
    </location>
</feature>
<dbReference type="GO" id="GO:0009893">
    <property type="term" value="P:positive regulation of metabolic process"/>
    <property type="evidence" value="ECO:0007669"/>
    <property type="project" value="UniProtKB-ARBA"/>
</dbReference>
<keyword evidence="1" id="KW-0479">Metal-binding</keyword>
<keyword evidence="4" id="KW-0804">Transcription</keyword>
<dbReference type="InterPro" id="IPR007219">
    <property type="entry name" value="XnlR_reg_dom"/>
</dbReference>
<dbReference type="PROSITE" id="PS50048">
    <property type="entry name" value="ZN2_CY6_FUNGAL_2"/>
    <property type="match status" value="1"/>
</dbReference>
<dbReference type="InterPro" id="IPR050987">
    <property type="entry name" value="AtrR-like"/>
</dbReference>
<dbReference type="EMBL" id="ML737625">
    <property type="protein sequence ID" value="KAE8365753.1"/>
    <property type="molecule type" value="Genomic_DNA"/>
</dbReference>
<dbReference type="Pfam" id="PF00172">
    <property type="entry name" value="Zn_clus"/>
    <property type="match status" value="1"/>
</dbReference>
<feature type="region of interest" description="Disordered" evidence="6">
    <location>
        <begin position="53"/>
        <end position="78"/>
    </location>
</feature>
<name>A0A5N7A818_9EURO</name>
<dbReference type="Proteomes" id="UP000326268">
    <property type="component" value="Unassembled WGS sequence"/>
</dbReference>
<dbReference type="PANTHER" id="PTHR46910">
    <property type="entry name" value="TRANSCRIPTION FACTOR PDR1"/>
    <property type="match status" value="1"/>
</dbReference>
<dbReference type="GO" id="GO:0003677">
    <property type="term" value="F:DNA binding"/>
    <property type="evidence" value="ECO:0007669"/>
    <property type="project" value="UniProtKB-KW"/>
</dbReference>
<dbReference type="RefSeq" id="XP_031928834.1">
    <property type="nucleotide sequence ID" value="XM_032070227.1"/>
</dbReference>
<keyword evidence="9" id="KW-1185">Reference proteome</keyword>
<evidence type="ECO:0000256" key="6">
    <source>
        <dbReference type="SAM" id="MobiDB-lite"/>
    </source>
</evidence>
<dbReference type="SUPFAM" id="SSF57701">
    <property type="entry name" value="Zn2/Cys6 DNA-binding domain"/>
    <property type="match status" value="1"/>
</dbReference>